<dbReference type="AlphaFoldDB" id="A0A8E0QWY9"/>
<proteinExistence type="predicted"/>
<accession>A0A8E0QWY9</accession>
<keyword evidence="1" id="KW-0732">Signal</keyword>
<dbReference type="RefSeq" id="XP_043149819.1">
    <property type="nucleotide sequence ID" value="XM_043293884.1"/>
</dbReference>
<dbReference type="Proteomes" id="UP000036893">
    <property type="component" value="Unassembled WGS sequence"/>
</dbReference>
<dbReference type="GeneID" id="66996498"/>
<protein>
    <submittedName>
        <fullName evidence="2">Uncharacterized protein</fullName>
    </submittedName>
</protein>
<feature type="signal peptide" evidence="1">
    <location>
        <begin position="1"/>
        <end position="19"/>
    </location>
</feature>
<name>A0A8E0QWY9_9EURO</name>
<evidence type="ECO:0000313" key="3">
    <source>
        <dbReference type="Proteomes" id="UP000036893"/>
    </source>
</evidence>
<reference evidence="2" key="1">
    <citation type="journal article" date="2015" name="Genome Announc.">
        <title>Draft Genome Sequence of the Pathogenic Filamentous Fungus Aspergillus udagawae Strain IFM 46973T.</title>
        <authorList>
            <person name="Kusuya Y."/>
            <person name="Takahashi-Nakaguchi A."/>
            <person name="Takahashi H."/>
            <person name="Yaguchi T."/>
        </authorList>
    </citation>
    <scope>NUCLEOTIDE SEQUENCE</scope>
    <source>
        <strain evidence="2">IFM 46973</strain>
    </source>
</reference>
<comment type="caution">
    <text evidence="2">The sequence shown here is derived from an EMBL/GenBank/DDBJ whole genome shotgun (WGS) entry which is preliminary data.</text>
</comment>
<reference evidence="2" key="2">
    <citation type="submission" date="2021-01" db="EMBL/GenBank/DDBJ databases">
        <title>Pan-genome distribution and transcriptional activeness of fungal secondary metabolism genes in Aspergillus section Fumigati.</title>
        <authorList>
            <person name="Takahashi H."/>
            <person name="Umemura M."/>
            <person name="Ninomiya A."/>
            <person name="Kusuya Y."/>
            <person name="Urayama S."/>
            <person name="Shimizu M."/>
            <person name="Watanabe A."/>
            <person name="Kamei K."/>
            <person name="Yaguchi T."/>
            <person name="Hagiwara D."/>
        </authorList>
    </citation>
    <scope>NUCLEOTIDE SEQUENCE</scope>
    <source>
        <strain evidence="2">IFM 46973</strain>
    </source>
</reference>
<evidence type="ECO:0000256" key="1">
    <source>
        <dbReference type="SAM" id="SignalP"/>
    </source>
</evidence>
<dbReference type="EMBL" id="BBXM02000007">
    <property type="protein sequence ID" value="GIC92553.1"/>
    <property type="molecule type" value="Genomic_DNA"/>
</dbReference>
<organism evidence="2 3">
    <name type="scientific">Aspergillus udagawae</name>
    <dbReference type="NCBI Taxonomy" id="91492"/>
    <lineage>
        <taxon>Eukaryota</taxon>
        <taxon>Fungi</taxon>
        <taxon>Dikarya</taxon>
        <taxon>Ascomycota</taxon>
        <taxon>Pezizomycotina</taxon>
        <taxon>Eurotiomycetes</taxon>
        <taxon>Eurotiomycetidae</taxon>
        <taxon>Eurotiales</taxon>
        <taxon>Aspergillaceae</taxon>
        <taxon>Aspergillus</taxon>
        <taxon>Aspergillus subgen. Fumigati</taxon>
    </lineage>
</organism>
<evidence type="ECO:0000313" key="2">
    <source>
        <dbReference type="EMBL" id="GIC92553.1"/>
    </source>
</evidence>
<sequence length="103" mass="11053">MRSTNILATIPLSATLVSAQCNNRSSCSMGNDGDCFRDCLNQGFQGGRCCQNIGCPGTPAAIATETPKRSDEVIDGNEPLRELLINMGRNDALKKLDARTFSD</sequence>
<gene>
    <name evidence="2" type="ORF">Aud_009021</name>
</gene>
<feature type="chain" id="PRO_5034125970" evidence="1">
    <location>
        <begin position="20"/>
        <end position="103"/>
    </location>
</feature>